<dbReference type="AlphaFoldDB" id="Q0RLL6"/>
<gene>
    <name evidence="1" type="ordered locus">FRAAL2944</name>
</gene>
<dbReference type="Proteomes" id="UP000000657">
    <property type="component" value="Chromosome"/>
</dbReference>
<evidence type="ECO:0000313" key="2">
    <source>
        <dbReference type="Proteomes" id="UP000000657"/>
    </source>
</evidence>
<dbReference type="EMBL" id="CT573213">
    <property type="protein sequence ID" value="CAJ61588.1"/>
    <property type="molecule type" value="Genomic_DNA"/>
</dbReference>
<protein>
    <submittedName>
        <fullName evidence="1">Uncharacterized protein</fullName>
    </submittedName>
</protein>
<sequence>MIRAAPACAPACRFVRADGDVVVSYRYAGTVHALLLPGPVWTALVDEARRDRLARLGETWQRWESALAVGCLRLHEGHVELIHGHVRARHVRLPASVWEQIVAAMRSHALDHLSPITTTPGS</sequence>
<organism evidence="1 2">
    <name type="scientific">Frankia alni (strain DSM 45986 / CECT 9034 / ACN14a)</name>
    <dbReference type="NCBI Taxonomy" id="326424"/>
    <lineage>
        <taxon>Bacteria</taxon>
        <taxon>Bacillati</taxon>
        <taxon>Actinomycetota</taxon>
        <taxon>Actinomycetes</taxon>
        <taxon>Frankiales</taxon>
        <taxon>Frankiaceae</taxon>
        <taxon>Frankia</taxon>
    </lineage>
</organism>
<proteinExistence type="predicted"/>
<dbReference type="OrthoDB" id="3214348at2"/>
<dbReference type="HOGENOM" id="CLU_157154_0_0_11"/>
<keyword evidence="2" id="KW-1185">Reference proteome</keyword>
<dbReference type="STRING" id="326424.FRAAL2944"/>
<accession>Q0RLL6</accession>
<evidence type="ECO:0000313" key="1">
    <source>
        <dbReference type="EMBL" id="CAJ61588.1"/>
    </source>
</evidence>
<reference evidence="1 2" key="1">
    <citation type="journal article" date="2007" name="Genome Res.">
        <title>Genome characteristics of facultatively symbiotic Frankia sp. strains reflect host range and host plant biogeography.</title>
        <authorList>
            <person name="Normand P."/>
            <person name="Lapierre P."/>
            <person name="Tisa L.S."/>
            <person name="Gogarten J.P."/>
            <person name="Alloisio N."/>
            <person name="Bagnarol E."/>
            <person name="Bassi C.A."/>
            <person name="Berry A.M."/>
            <person name="Bickhart D.M."/>
            <person name="Choisne N."/>
            <person name="Couloux A."/>
            <person name="Cournoyer B."/>
            <person name="Cruveiller S."/>
            <person name="Daubin V."/>
            <person name="Demange N."/>
            <person name="Francino M.P."/>
            <person name="Goltsman E."/>
            <person name="Huang Y."/>
            <person name="Kopp O.R."/>
            <person name="Labarre L."/>
            <person name="Lapidus A."/>
            <person name="Lavire C."/>
            <person name="Marechal J."/>
            <person name="Martinez M."/>
            <person name="Mastronunzio J.E."/>
            <person name="Mullin B.C."/>
            <person name="Niemann J."/>
            <person name="Pujic P."/>
            <person name="Rawnsley T."/>
            <person name="Rouy Z."/>
            <person name="Schenowitz C."/>
            <person name="Sellstedt A."/>
            <person name="Tavares F."/>
            <person name="Tomkins J.P."/>
            <person name="Vallenet D."/>
            <person name="Valverde C."/>
            <person name="Wall L.G."/>
            <person name="Wang Y."/>
            <person name="Medigue C."/>
            <person name="Benson D.R."/>
        </authorList>
    </citation>
    <scope>NUCLEOTIDE SEQUENCE [LARGE SCALE GENOMIC DNA]</scope>
    <source>
        <strain evidence="2">DSM 45986 / CECT 9034 / ACN14a</strain>
    </source>
</reference>
<dbReference type="RefSeq" id="WP_011604090.1">
    <property type="nucleotide sequence ID" value="NC_008278.1"/>
</dbReference>
<dbReference type="KEGG" id="fal:FRAAL2944"/>
<name>Q0RLL6_FRAAA</name>